<evidence type="ECO:0000313" key="3">
    <source>
        <dbReference type="EMBL" id="KAF3320764.1"/>
    </source>
</evidence>
<dbReference type="InterPro" id="IPR004843">
    <property type="entry name" value="Calcineurin-like_PHP"/>
</dbReference>
<dbReference type="EMBL" id="SWLB01000028">
    <property type="protein sequence ID" value="KAF3320764.1"/>
    <property type="molecule type" value="Genomic_DNA"/>
</dbReference>
<feature type="region of interest" description="Disordered" evidence="1">
    <location>
        <begin position="1"/>
        <end position="21"/>
    </location>
</feature>
<gene>
    <name evidence="3" type="ORF">FCM35_KLT14898</name>
</gene>
<sequence length="320" mass="36027">MAEKNSDASSPMQPPAPSDASDRTVICIGDIHGYHSKLLRLWSNLQSVVGPTSFETALIIFLGDYNDRGPHTRQVIDFLIQLPAKYPRQRHVFLCGNHDLAFAAFVGALPPRPDGSTGWSDTWEEYAENEEREGWYKGEGYSEMHVQGRRWGGTVDRLNPKKGMSYKGSIYDAAPTFESYGVPHASSDLVKAVPDEHKKFLRDLVWVHEEENVAIDTEKGRIKCHLIAVHAGLEKIKKVEERLQVLRARDTSLPTVQELRGRMNVWDIPKEQLENPTILVSGHHGKLHIEGLRFIIDESGGLEHLPIAAIIFPSQQIVRD</sequence>
<dbReference type="InterPro" id="IPR006186">
    <property type="entry name" value="Ser/Thr-sp_prot-phosphatase"/>
</dbReference>
<comment type="caution">
    <text evidence="3">The sequence shown here is derived from an EMBL/GenBank/DDBJ whole genome shotgun (WGS) entry which is preliminary data.</text>
</comment>
<dbReference type="Proteomes" id="UP000623129">
    <property type="component" value="Unassembled WGS sequence"/>
</dbReference>
<dbReference type="GO" id="GO:0016787">
    <property type="term" value="F:hydrolase activity"/>
    <property type="evidence" value="ECO:0007669"/>
    <property type="project" value="InterPro"/>
</dbReference>
<proteinExistence type="predicted"/>
<evidence type="ECO:0000313" key="4">
    <source>
        <dbReference type="Proteomes" id="UP000623129"/>
    </source>
</evidence>
<dbReference type="PRINTS" id="PR00114">
    <property type="entry name" value="STPHPHTASE"/>
</dbReference>
<reference evidence="3" key="1">
    <citation type="submission" date="2020-01" db="EMBL/GenBank/DDBJ databases">
        <title>Genome sequence of Kobresia littledalei, the first chromosome-level genome in the family Cyperaceae.</title>
        <authorList>
            <person name="Qu G."/>
        </authorList>
    </citation>
    <scope>NUCLEOTIDE SEQUENCE</scope>
    <source>
        <strain evidence="3">C.B.Clarke</strain>
        <tissue evidence="3">Leaf</tissue>
    </source>
</reference>
<dbReference type="AlphaFoldDB" id="A0A833QKV0"/>
<evidence type="ECO:0000256" key="1">
    <source>
        <dbReference type="SAM" id="MobiDB-lite"/>
    </source>
</evidence>
<organism evidence="3 4">
    <name type="scientific">Carex littledalei</name>
    <dbReference type="NCBI Taxonomy" id="544730"/>
    <lineage>
        <taxon>Eukaryota</taxon>
        <taxon>Viridiplantae</taxon>
        <taxon>Streptophyta</taxon>
        <taxon>Embryophyta</taxon>
        <taxon>Tracheophyta</taxon>
        <taxon>Spermatophyta</taxon>
        <taxon>Magnoliopsida</taxon>
        <taxon>Liliopsida</taxon>
        <taxon>Poales</taxon>
        <taxon>Cyperaceae</taxon>
        <taxon>Cyperoideae</taxon>
        <taxon>Cariceae</taxon>
        <taxon>Carex</taxon>
        <taxon>Carex subgen. Euthyceras</taxon>
    </lineage>
</organism>
<dbReference type="InterPro" id="IPR029052">
    <property type="entry name" value="Metallo-depent_PP-like"/>
</dbReference>
<evidence type="ECO:0000259" key="2">
    <source>
        <dbReference type="Pfam" id="PF00149"/>
    </source>
</evidence>
<name>A0A833QKV0_9POAL</name>
<dbReference type="SUPFAM" id="SSF56300">
    <property type="entry name" value="Metallo-dependent phosphatases"/>
    <property type="match status" value="1"/>
</dbReference>
<dbReference type="PANTHER" id="PTHR47474">
    <property type="entry name" value="TYROSINE-PROTEIN PHOSPHATASE RLPH2"/>
    <property type="match status" value="1"/>
</dbReference>
<accession>A0A833QKV0</accession>
<dbReference type="OrthoDB" id="10267127at2759"/>
<protein>
    <submittedName>
        <fullName evidence="3">Serine/threonine-protein</fullName>
    </submittedName>
</protein>
<feature type="domain" description="Calcineurin-like phosphoesterase" evidence="2">
    <location>
        <begin position="24"/>
        <end position="129"/>
    </location>
</feature>
<dbReference type="Pfam" id="PF00149">
    <property type="entry name" value="Metallophos"/>
    <property type="match status" value="1"/>
</dbReference>
<dbReference type="PANTHER" id="PTHR47474:SF1">
    <property type="entry name" value="TYROSINE-PROTEIN PHOSPHATASE RLPH2"/>
    <property type="match status" value="1"/>
</dbReference>
<keyword evidence="4" id="KW-1185">Reference proteome</keyword>
<dbReference type="Gene3D" id="3.60.21.10">
    <property type="match status" value="1"/>
</dbReference>